<keyword evidence="8 13" id="KW-1133">Transmembrane helix</keyword>
<feature type="transmembrane region" description="Helical" evidence="13">
    <location>
        <begin position="159"/>
        <end position="185"/>
    </location>
</feature>
<sequence>MTEPVHGPDGPGREATSFGVERDPARVVAFSDGVIAIAITLLVLEIRPPHDTRHLLQGLASLWPSYLAYVLTFMLIGQVWANHHIMFDHIRTADRVVLFLNTVLLMDVAFLPFAASVLAESFRDGHGQRIAVVLHGAAFELLAILFNVIWGYARRDRRLLTAAIGAAGVAAITGRFRLALVWLAAGTLLGALLPVLGVAVIAAFILYYWLPIAGEITEVRRRRHRGRRP</sequence>
<dbReference type="Pfam" id="PF06736">
    <property type="entry name" value="TMEM175"/>
    <property type="match status" value="1"/>
</dbReference>
<protein>
    <recommendedName>
        <fullName evidence="16">Integral membrane protein</fullName>
    </recommendedName>
</protein>
<evidence type="ECO:0000256" key="4">
    <source>
        <dbReference type="ARBA" id="ARBA00022538"/>
    </source>
</evidence>
<feature type="transmembrane region" description="Helical" evidence="13">
    <location>
        <begin position="66"/>
        <end position="85"/>
    </location>
</feature>
<dbReference type="PANTHER" id="PTHR31462">
    <property type="entry name" value="ENDOSOMAL/LYSOSOMAL POTASSIUM CHANNEL TMEM175"/>
    <property type="match status" value="1"/>
</dbReference>
<evidence type="ECO:0000256" key="8">
    <source>
        <dbReference type="ARBA" id="ARBA00022989"/>
    </source>
</evidence>
<evidence type="ECO:0000256" key="7">
    <source>
        <dbReference type="ARBA" id="ARBA00022958"/>
    </source>
</evidence>
<evidence type="ECO:0000313" key="15">
    <source>
        <dbReference type="Proteomes" id="UP000035366"/>
    </source>
</evidence>
<dbReference type="Proteomes" id="UP000035366">
    <property type="component" value="Chromosome"/>
</dbReference>
<evidence type="ECO:0000256" key="2">
    <source>
        <dbReference type="ARBA" id="ARBA00006920"/>
    </source>
</evidence>
<evidence type="ECO:0000256" key="12">
    <source>
        <dbReference type="ARBA" id="ARBA00034430"/>
    </source>
</evidence>
<evidence type="ECO:0000256" key="1">
    <source>
        <dbReference type="ARBA" id="ARBA00004141"/>
    </source>
</evidence>
<evidence type="ECO:0000256" key="10">
    <source>
        <dbReference type="ARBA" id="ARBA00023136"/>
    </source>
</evidence>
<comment type="similarity">
    <text evidence="2">Belongs to the TMEM175 family.</text>
</comment>
<evidence type="ECO:0000256" key="9">
    <source>
        <dbReference type="ARBA" id="ARBA00023065"/>
    </source>
</evidence>
<keyword evidence="5 13" id="KW-0812">Transmembrane</keyword>
<dbReference type="PANTHER" id="PTHR31462:SF5">
    <property type="entry name" value="ENDOSOMAL_LYSOSOMAL PROTON CHANNEL TMEM175"/>
    <property type="match status" value="1"/>
</dbReference>
<keyword evidence="7" id="KW-0630">Potassium</keyword>
<evidence type="ECO:0000256" key="6">
    <source>
        <dbReference type="ARBA" id="ARBA00022826"/>
    </source>
</evidence>
<keyword evidence="9" id="KW-0406">Ion transport</keyword>
<evidence type="ECO:0000313" key="14">
    <source>
        <dbReference type="EMBL" id="AKJ09739.1"/>
    </source>
</evidence>
<feature type="transmembrane region" description="Helical" evidence="13">
    <location>
        <begin position="130"/>
        <end position="152"/>
    </location>
</feature>
<comment type="catalytic activity">
    <reaction evidence="12">
        <text>K(+)(in) = K(+)(out)</text>
        <dbReference type="Rhea" id="RHEA:29463"/>
        <dbReference type="ChEBI" id="CHEBI:29103"/>
    </reaction>
</comment>
<proteinExistence type="inferred from homology"/>
<evidence type="ECO:0000256" key="13">
    <source>
        <dbReference type="SAM" id="Phobius"/>
    </source>
</evidence>
<dbReference type="InterPro" id="IPR010617">
    <property type="entry name" value="TMEM175-like"/>
</dbReference>
<evidence type="ECO:0000256" key="11">
    <source>
        <dbReference type="ARBA" id="ARBA00023303"/>
    </source>
</evidence>
<accession>A0ABN4GBJ7</accession>
<organism evidence="14 15">
    <name type="scientific">Streptomyces incarnatus</name>
    <dbReference type="NCBI Taxonomy" id="665007"/>
    <lineage>
        <taxon>Bacteria</taxon>
        <taxon>Bacillati</taxon>
        <taxon>Actinomycetota</taxon>
        <taxon>Actinomycetes</taxon>
        <taxon>Kitasatosporales</taxon>
        <taxon>Streptomycetaceae</taxon>
        <taxon>Streptomyces</taxon>
    </lineage>
</organism>
<reference evidence="14 15" key="1">
    <citation type="journal article" date="2015" name="ISME J.">
        <title>Draft Genome Sequence of Streptomyces incarnatus NRRL8089, which Produces the Nucleoside Antibiotic Sinefungin.</title>
        <authorList>
            <person name="Oshima K."/>
            <person name="Hattori M."/>
            <person name="Shimizu H."/>
            <person name="Fukuda K."/>
            <person name="Nemoto M."/>
            <person name="Inagaki K."/>
            <person name="Tamura T."/>
        </authorList>
    </citation>
    <scope>NUCLEOTIDE SEQUENCE [LARGE SCALE GENOMIC DNA]</scope>
    <source>
        <strain evidence="14 15">NRRL 8089</strain>
    </source>
</reference>
<evidence type="ECO:0000256" key="5">
    <source>
        <dbReference type="ARBA" id="ARBA00022692"/>
    </source>
</evidence>
<feature type="transmembrane region" description="Helical" evidence="13">
    <location>
        <begin position="191"/>
        <end position="213"/>
    </location>
</feature>
<keyword evidence="11" id="KW-0407">Ion channel</keyword>
<feature type="transmembrane region" description="Helical" evidence="13">
    <location>
        <begin position="27"/>
        <end position="46"/>
    </location>
</feature>
<evidence type="ECO:0000256" key="3">
    <source>
        <dbReference type="ARBA" id="ARBA00022448"/>
    </source>
</evidence>
<evidence type="ECO:0008006" key="16">
    <source>
        <dbReference type="Google" id="ProtNLM"/>
    </source>
</evidence>
<keyword evidence="15" id="KW-1185">Reference proteome</keyword>
<keyword evidence="10 13" id="KW-0472">Membrane</keyword>
<keyword evidence="6" id="KW-0631">Potassium channel</keyword>
<feature type="transmembrane region" description="Helical" evidence="13">
    <location>
        <begin position="97"/>
        <end position="118"/>
    </location>
</feature>
<comment type="subcellular location">
    <subcellularLocation>
        <location evidence="1">Membrane</location>
        <topology evidence="1">Multi-pass membrane protein</topology>
    </subcellularLocation>
</comment>
<keyword evidence="3" id="KW-0813">Transport</keyword>
<keyword evidence="4" id="KW-0633">Potassium transport</keyword>
<dbReference type="EMBL" id="CP011497">
    <property type="protein sequence ID" value="AKJ09739.1"/>
    <property type="molecule type" value="Genomic_DNA"/>
</dbReference>
<name>A0ABN4GBJ7_9ACTN</name>
<gene>
    <name evidence="14" type="ORF">ABB07_06790</name>
</gene>